<dbReference type="CDD" id="cd03784">
    <property type="entry name" value="GT1_Gtf-like"/>
    <property type="match status" value="1"/>
</dbReference>
<evidence type="ECO:0000256" key="4">
    <source>
        <dbReference type="RuleBase" id="RU362057"/>
    </source>
</evidence>
<keyword evidence="6" id="KW-1185">Reference proteome</keyword>
<name>A0A3Q7EZV3_SOLLC</name>
<dbReference type="PANTHER" id="PTHR11926:SF1555">
    <property type="entry name" value="UDP-GLYCOSYLTRANSFERASE 83A1-LIKE"/>
    <property type="match status" value="1"/>
</dbReference>
<proteinExistence type="inferred from homology"/>
<keyword evidence="3" id="KW-0328">Glycosyltransferase</keyword>
<dbReference type="InterPro" id="IPR002213">
    <property type="entry name" value="UDP_glucos_trans"/>
</dbReference>
<reference evidence="5" key="1">
    <citation type="journal article" date="2012" name="Nature">
        <title>The tomato genome sequence provides insights into fleshy fruit evolution.</title>
        <authorList>
            <consortium name="Tomato Genome Consortium"/>
        </authorList>
    </citation>
    <scope>NUCLEOTIDE SEQUENCE [LARGE SCALE GENOMIC DNA]</scope>
    <source>
        <strain evidence="5">cv. Heinz 1706</strain>
    </source>
</reference>
<dbReference type="EnsemblPlants" id="Solyc02g066960.3.1">
    <property type="protein sequence ID" value="Solyc02g066960.3.1"/>
    <property type="gene ID" value="Solyc02g066960.3"/>
</dbReference>
<accession>A0A3Q7EZV3</accession>
<dbReference type="GO" id="GO:0080043">
    <property type="term" value="F:quercetin 3-O-glucosyltransferase activity"/>
    <property type="evidence" value="ECO:0000318"/>
    <property type="project" value="GO_Central"/>
</dbReference>
<dbReference type="AlphaFoldDB" id="A0A3Q7EZV3"/>
<dbReference type="PaxDb" id="4081-Solyc02g066960.2.1"/>
<dbReference type="InParanoid" id="A0A3Q7EZV3"/>
<dbReference type="FunFam" id="3.40.50.2000:FF:000108">
    <property type="entry name" value="UDP-glycosyltransferase 83A1"/>
    <property type="match status" value="1"/>
</dbReference>
<sequence length="476" mass="53007">MSKLHILIIPYPVQGHVIPLMQLAQSLAKYGFKITFVNTESTHKSILNSLSGKNSLHDQIHLISVLDESESGEDKNVPGKLSEAIFKIMPGKIEKLIQVTNVSEDERITCIIADQSLGWALELADKMGIKRAAFITAAAANLILGFNIPKLIHDGLIDNDGTPRIKDHTFQFEPTMPIMNTSDLLWTSMGNSTMQKIIFNMLVHNNKSVKSADWLICNSTYDLEPGAFKLAPEIVPIGPLFSNNSLESNALSLEAEALISSRESPNSLAGSFWPEDSTCLDWLDQQPLCSVVYVAFGSFTIFNETQFQELALGLELSNKPFLWVVRTTTLDTKSDIFLKKFEEKIGRQKGKIVSWAPQQKVLSHSSIGCFVSHCGWNSTIEAMSNGVPILCWPYFADQFMNQSYVCDIWKVGLGLKKGDNGIISCGEIKVKVEQLLGNDVFKKRAMQIKEMNMNSVKEGGKSHQNLINFIEWIKSS</sequence>
<reference evidence="5" key="2">
    <citation type="submission" date="2019-01" db="UniProtKB">
        <authorList>
            <consortium name="EnsemblPlants"/>
        </authorList>
    </citation>
    <scope>IDENTIFICATION</scope>
    <source>
        <strain evidence="5">cv. Heinz 1706</strain>
    </source>
</reference>
<protein>
    <recommendedName>
        <fullName evidence="4">Glycosyltransferase</fullName>
        <ecNumber evidence="4">2.4.1.-</ecNumber>
    </recommendedName>
</protein>
<dbReference type="PROSITE" id="PS00375">
    <property type="entry name" value="UDPGT"/>
    <property type="match status" value="1"/>
</dbReference>
<dbReference type="Gene3D" id="3.40.50.2000">
    <property type="entry name" value="Glycogen Phosphorylase B"/>
    <property type="match status" value="2"/>
</dbReference>
<evidence type="ECO:0000256" key="3">
    <source>
        <dbReference type="RuleBase" id="RU003718"/>
    </source>
</evidence>
<keyword evidence="2 3" id="KW-0808">Transferase</keyword>
<dbReference type="EC" id="2.4.1.-" evidence="4"/>
<dbReference type="GO" id="GO:0005737">
    <property type="term" value="C:cytoplasm"/>
    <property type="evidence" value="ECO:0000318"/>
    <property type="project" value="GO_Central"/>
</dbReference>
<dbReference type="SMR" id="A0A3Q7EZV3"/>
<dbReference type="Proteomes" id="UP000004994">
    <property type="component" value="Chromosome 2"/>
</dbReference>
<dbReference type="PANTHER" id="PTHR11926">
    <property type="entry name" value="GLUCOSYL/GLUCURONOSYL TRANSFERASES"/>
    <property type="match status" value="1"/>
</dbReference>
<dbReference type="KEGG" id="sly:101248741"/>
<dbReference type="GeneID" id="101248741"/>
<dbReference type="FunFam" id="3.40.50.2000:FF:000061">
    <property type="entry name" value="UDP-glycosyltransferase 83A1"/>
    <property type="match status" value="1"/>
</dbReference>
<evidence type="ECO:0000256" key="2">
    <source>
        <dbReference type="ARBA" id="ARBA00022679"/>
    </source>
</evidence>
<evidence type="ECO:0000313" key="5">
    <source>
        <dbReference type="EnsemblPlants" id="Solyc02g066960.3.1"/>
    </source>
</evidence>
<dbReference type="SUPFAM" id="SSF53756">
    <property type="entry name" value="UDP-Glycosyltransferase/glycogen phosphorylase"/>
    <property type="match status" value="1"/>
</dbReference>
<evidence type="ECO:0000256" key="1">
    <source>
        <dbReference type="ARBA" id="ARBA00009995"/>
    </source>
</evidence>
<dbReference type="Gramene" id="Solyc02g066960.3.1">
    <property type="protein sequence ID" value="Solyc02g066960.3.1"/>
    <property type="gene ID" value="Solyc02g066960.3"/>
</dbReference>
<dbReference type="GO" id="GO:0080044">
    <property type="term" value="F:quercetin 7-O-glucosyltransferase activity"/>
    <property type="evidence" value="ECO:0000318"/>
    <property type="project" value="GO_Central"/>
</dbReference>
<comment type="similarity">
    <text evidence="1 3">Belongs to the UDP-glycosyltransferase family.</text>
</comment>
<organism evidence="5">
    <name type="scientific">Solanum lycopersicum</name>
    <name type="common">Tomato</name>
    <name type="synonym">Lycopersicon esculentum</name>
    <dbReference type="NCBI Taxonomy" id="4081"/>
    <lineage>
        <taxon>Eukaryota</taxon>
        <taxon>Viridiplantae</taxon>
        <taxon>Streptophyta</taxon>
        <taxon>Embryophyta</taxon>
        <taxon>Tracheophyta</taxon>
        <taxon>Spermatophyta</taxon>
        <taxon>Magnoliopsida</taxon>
        <taxon>eudicotyledons</taxon>
        <taxon>Gunneridae</taxon>
        <taxon>Pentapetalae</taxon>
        <taxon>asterids</taxon>
        <taxon>lamiids</taxon>
        <taxon>Solanales</taxon>
        <taxon>Solanaceae</taxon>
        <taxon>Solanoideae</taxon>
        <taxon>Solaneae</taxon>
        <taxon>Solanum</taxon>
        <taxon>Solanum subgen. Lycopersicon</taxon>
    </lineage>
</organism>
<dbReference type="OMA" id="DGISCEN"/>
<dbReference type="InterPro" id="IPR035595">
    <property type="entry name" value="UDP_glycos_trans_CS"/>
</dbReference>
<dbReference type="Pfam" id="PF00201">
    <property type="entry name" value="UDPGT"/>
    <property type="match status" value="1"/>
</dbReference>
<evidence type="ECO:0000313" key="6">
    <source>
        <dbReference type="Proteomes" id="UP000004994"/>
    </source>
</evidence>
<dbReference type="OrthoDB" id="5835829at2759"/>